<dbReference type="Pfam" id="PF00627">
    <property type="entry name" value="UBA"/>
    <property type="match status" value="1"/>
</dbReference>
<protein>
    <submittedName>
        <fullName evidence="3">Ubiquilin</fullName>
    </submittedName>
</protein>
<organism evidence="3 4">
    <name type="scientific">Trypanosoma theileri</name>
    <dbReference type="NCBI Taxonomy" id="67003"/>
    <lineage>
        <taxon>Eukaryota</taxon>
        <taxon>Discoba</taxon>
        <taxon>Euglenozoa</taxon>
        <taxon>Kinetoplastea</taxon>
        <taxon>Metakinetoplastina</taxon>
        <taxon>Trypanosomatida</taxon>
        <taxon>Trypanosomatidae</taxon>
        <taxon>Trypanosoma</taxon>
    </lineage>
</organism>
<evidence type="ECO:0000256" key="1">
    <source>
        <dbReference type="SAM" id="MobiDB-lite"/>
    </source>
</evidence>
<dbReference type="GO" id="GO:0031593">
    <property type="term" value="F:polyubiquitin modification-dependent protein binding"/>
    <property type="evidence" value="ECO:0007669"/>
    <property type="project" value="TreeGrafter"/>
</dbReference>
<feature type="domain" description="UBA" evidence="2">
    <location>
        <begin position="346"/>
        <end position="391"/>
    </location>
</feature>
<dbReference type="VEuPathDB" id="TriTrypDB:TM35_000052540"/>
<dbReference type="PANTHER" id="PTHR10677:SF3">
    <property type="entry name" value="FI07626P-RELATED"/>
    <property type="match status" value="1"/>
</dbReference>
<dbReference type="GeneID" id="39982689"/>
<accession>A0A1X0P4A2</accession>
<reference evidence="3 4" key="1">
    <citation type="submission" date="2017-03" db="EMBL/GenBank/DDBJ databases">
        <title>An alternative strategy for trypanosome survival in the mammalian bloodstream revealed through genome and transcriptome analysis of the ubiquitous bovine parasite Trypanosoma (Megatrypanum) theileri.</title>
        <authorList>
            <person name="Kelly S."/>
            <person name="Ivens A."/>
            <person name="Mott A."/>
            <person name="O'Neill E."/>
            <person name="Emms D."/>
            <person name="Macleod O."/>
            <person name="Voorheis P."/>
            <person name="Matthews J."/>
            <person name="Matthews K."/>
            <person name="Carrington M."/>
        </authorList>
    </citation>
    <scope>NUCLEOTIDE SEQUENCE [LARGE SCALE GENOMIC DNA]</scope>
    <source>
        <strain evidence="3">Edinburgh</strain>
    </source>
</reference>
<dbReference type="InterPro" id="IPR015940">
    <property type="entry name" value="UBA"/>
</dbReference>
<evidence type="ECO:0000313" key="3">
    <source>
        <dbReference type="EMBL" id="ORC91658.1"/>
    </source>
</evidence>
<dbReference type="InterPro" id="IPR009060">
    <property type="entry name" value="UBA-like_sf"/>
</dbReference>
<dbReference type="GO" id="GO:0006511">
    <property type="term" value="P:ubiquitin-dependent protein catabolic process"/>
    <property type="evidence" value="ECO:0007669"/>
    <property type="project" value="TreeGrafter"/>
</dbReference>
<dbReference type="Pfam" id="PF23195">
    <property type="entry name" value="UBQLN1"/>
    <property type="match status" value="1"/>
</dbReference>
<sequence length="393" mass="42448">MLYQIVSNVCDALELFIEDEMTVGEVRALVGAMLGAEADGPHVAVTFQGRLLHDDGLAWGALLAAHPLPPGAARKLFVHVSDRHPTGSAETMRLALRAAAVTREEERAGRDQARMMEPIIDMMVHNPGFMEAVLGADPAMKRVLKGNPEMDRMLRDPETLKSFIMAQMDPEQRRMMDRDLQLQMAQVSAIPGGEQLLERYVTSVLQELDADGDSTHREAAAEVDEAQARPDPNKEANSEALPNPWKQQSSSVSSTQNNSEFMMGPNADMTNLLLGNFGVGNASNAGNVGFPSFLQLFENTPLMSGGNPSATTGSVLPQGGVTPNRENMAQPNTLAPSAERTTDNIAKDKTQWASQLAMLKDMGFEDEVLCVEALCATNGDVDAAVSFIVDKGK</sequence>
<feature type="compositionally biased region" description="Basic and acidic residues" evidence="1">
    <location>
        <begin position="213"/>
        <end position="237"/>
    </location>
</feature>
<dbReference type="OrthoDB" id="267397at2759"/>
<dbReference type="PROSITE" id="PS50030">
    <property type="entry name" value="UBA"/>
    <property type="match status" value="1"/>
</dbReference>
<evidence type="ECO:0000313" key="4">
    <source>
        <dbReference type="Proteomes" id="UP000192257"/>
    </source>
</evidence>
<name>A0A1X0P4A2_9TRYP</name>
<dbReference type="InterPro" id="IPR047878">
    <property type="entry name" value="UBL7_UBA"/>
</dbReference>
<dbReference type="AlphaFoldDB" id="A0A1X0P4A2"/>
<proteinExistence type="predicted"/>
<feature type="compositionally biased region" description="Low complexity" evidence="1">
    <location>
        <begin position="247"/>
        <end position="259"/>
    </location>
</feature>
<dbReference type="GO" id="GO:0005829">
    <property type="term" value="C:cytosol"/>
    <property type="evidence" value="ECO:0007669"/>
    <property type="project" value="TreeGrafter"/>
</dbReference>
<dbReference type="PANTHER" id="PTHR10677">
    <property type="entry name" value="UBIQUILIN"/>
    <property type="match status" value="1"/>
</dbReference>
<dbReference type="Gene3D" id="1.10.8.10">
    <property type="entry name" value="DNA helicase RuvA subunit, C-terminal domain"/>
    <property type="match status" value="1"/>
</dbReference>
<dbReference type="STRING" id="67003.A0A1X0P4A2"/>
<feature type="region of interest" description="Disordered" evidence="1">
    <location>
        <begin position="212"/>
        <end position="263"/>
    </location>
</feature>
<evidence type="ECO:0000259" key="2">
    <source>
        <dbReference type="PROSITE" id="PS50030"/>
    </source>
</evidence>
<dbReference type="SUPFAM" id="SSF46934">
    <property type="entry name" value="UBA-like"/>
    <property type="match status" value="1"/>
</dbReference>
<keyword evidence="4" id="KW-1185">Reference proteome</keyword>
<dbReference type="InterPro" id="IPR015496">
    <property type="entry name" value="Ubiquilin"/>
</dbReference>
<dbReference type="SMART" id="SM00165">
    <property type="entry name" value="UBA"/>
    <property type="match status" value="1"/>
</dbReference>
<gene>
    <name evidence="3" type="ORF">TM35_000052540</name>
</gene>
<dbReference type="CDD" id="cd14326">
    <property type="entry name" value="UBA_UBL7"/>
    <property type="match status" value="1"/>
</dbReference>
<comment type="caution">
    <text evidence="3">The sequence shown here is derived from an EMBL/GenBank/DDBJ whole genome shotgun (WGS) entry which is preliminary data.</text>
</comment>
<dbReference type="Proteomes" id="UP000192257">
    <property type="component" value="Unassembled WGS sequence"/>
</dbReference>
<dbReference type="RefSeq" id="XP_028885724.1">
    <property type="nucleotide sequence ID" value="XM_029022909.1"/>
</dbReference>
<dbReference type="EMBL" id="NBCO01000005">
    <property type="protein sequence ID" value="ORC91658.1"/>
    <property type="molecule type" value="Genomic_DNA"/>
</dbReference>